<sequence>MSKTLYGTTPITLGDSIYELVPSLGAVRAIEARFGGLRGAIQACEGLSIEGVAHIVAAGAGLTGKAATELPDEVWQTGVVEVSVQLRPYLLALLNPRGTQADEGNDKTATATAP</sequence>
<name>A0ABV6SI63_AZOPA</name>
<evidence type="ECO:0000313" key="2">
    <source>
        <dbReference type="Proteomes" id="UP001589891"/>
    </source>
</evidence>
<proteinExistence type="predicted"/>
<dbReference type="Proteomes" id="UP001589891">
    <property type="component" value="Unassembled WGS sequence"/>
</dbReference>
<dbReference type="RefSeq" id="WP_376943926.1">
    <property type="nucleotide sequence ID" value="NZ_CP171449.1"/>
</dbReference>
<keyword evidence="2" id="KW-1185">Reference proteome</keyword>
<evidence type="ECO:0008006" key="3">
    <source>
        <dbReference type="Google" id="ProtNLM"/>
    </source>
</evidence>
<comment type="caution">
    <text evidence="1">The sequence shown here is derived from an EMBL/GenBank/DDBJ whole genome shotgun (WGS) entry which is preliminary data.</text>
</comment>
<organism evidence="1 2">
    <name type="scientific">Azorhizophilus paspali</name>
    <name type="common">Azotobacter paspali</name>
    <dbReference type="NCBI Taxonomy" id="69963"/>
    <lineage>
        <taxon>Bacteria</taxon>
        <taxon>Pseudomonadati</taxon>
        <taxon>Pseudomonadota</taxon>
        <taxon>Gammaproteobacteria</taxon>
        <taxon>Pseudomonadales</taxon>
        <taxon>Pseudomonadaceae</taxon>
        <taxon>Azorhizophilus</taxon>
    </lineage>
</organism>
<evidence type="ECO:0000313" key="1">
    <source>
        <dbReference type="EMBL" id="MFC0709223.1"/>
    </source>
</evidence>
<protein>
    <recommendedName>
        <fullName evidence="3">Phage tail tube protein, GTA-gp10</fullName>
    </recommendedName>
</protein>
<dbReference type="EMBL" id="JBHLSS010000041">
    <property type="protein sequence ID" value="MFC0709223.1"/>
    <property type="molecule type" value="Genomic_DNA"/>
</dbReference>
<reference evidence="1 2" key="1">
    <citation type="submission" date="2024-09" db="EMBL/GenBank/DDBJ databases">
        <authorList>
            <person name="Sun Q."/>
            <person name="Mori K."/>
        </authorList>
    </citation>
    <scope>NUCLEOTIDE SEQUENCE [LARGE SCALE GENOMIC DNA]</scope>
    <source>
        <strain evidence="1 2">NCAIM B.01794</strain>
    </source>
</reference>
<accession>A0ABV6SI63</accession>
<gene>
    <name evidence="1" type="ORF">ACFFGX_06340</name>
</gene>